<proteinExistence type="predicted"/>
<keyword evidence="2" id="KW-1185">Reference proteome</keyword>
<accession>M0CIY1</accession>
<dbReference type="eggNOG" id="arCOG10872">
    <property type="taxonomic scope" value="Archaea"/>
</dbReference>
<gene>
    <name evidence="1" type="ORF">C476_05243</name>
</gene>
<dbReference type="OrthoDB" id="180945at2157"/>
<reference evidence="1 2" key="1">
    <citation type="journal article" date="2014" name="PLoS Genet.">
        <title>Phylogenetically driven sequencing of extremely halophilic archaea reveals strategies for static and dynamic osmo-response.</title>
        <authorList>
            <person name="Becker E.A."/>
            <person name="Seitzer P.M."/>
            <person name="Tritt A."/>
            <person name="Larsen D."/>
            <person name="Krusor M."/>
            <person name="Yao A.I."/>
            <person name="Wu D."/>
            <person name="Madern D."/>
            <person name="Eisen J.A."/>
            <person name="Darling A.E."/>
            <person name="Facciotti M.T."/>
        </authorList>
    </citation>
    <scope>NUCLEOTIDE SEQUENCE [LARGE SCALE GENOMIC DNA]</scope>
    <source>
        <strain evidence="1 2">JCM 13563</strain>
    </source>
</reference>
<dbReference type="InterPro" id="IPR058264">
    <property type="entry name" value="DUF7958"/>
</dbReference>
<evidence type="ECO:0000313" key="1">
    <source>
        <dbReference type="EMBL" id="ELZ23250.1"/>
    </source>
</evidence>
<name>M0CIY1_9EURY</name>
<organism evidence="1 2">
    <name type="scientific">Natrinema limicola JCM 13563</name>
    <dbReference type="NCBI Taxonomy" id="1230457"/>
    <lineage>
        <taxon>Archaea</taxon>
        <taxon>Methanobacteriati</taxon>
        <taxon>Methanobacteriota</taxon>
        <taxon>Stenosarchaea group</taxon>
        <taxon>Halobacteria</taxon>
        <taxon>Halobacteriales</taxon>
        <taxon>Natrialbaceae</taxon>
        <taxon>Natrinema</taxon>
    </lineage>
</organism>
<evidence type="ECO:0000313" key="2">
    <source>
        <dbReference type="Proteomes" id="UP000011615"/>
    </source>
</evidence>
<dbReference type="STRING" id="1230457.C476_05243"/>
<comment type="caution">
    <text evidence="1">The sequence shown here is derived from an EMBL/GenBank/DDBJ whole genome shotgun (WGS) entry which is preliminary data.</text>
</comment>
<dbReference type="Pfam" id="PF25858">
    <property type="entry name" value="DUF7958"/>
    <property type="match status" value="1"/>
</dbReference>
<dbReference type="Proteomes" id="UP000011615">
    <property type="component" value="Unassembled WGS sequence"/>
</dbReference>
<dbReference type="AlphaFoldDB" id="M0CIY1"/>
<protein>
    <submittedName>
        <fullName evidence="1">Uncharacterized protein</fullName>
    </submittedName>
</protein>
<dbReference type="EMBL" id="AOIT01000024">
    <property type="protein sequence ID" value="ELZ23250.1"/>
    <property type="molecule type" value="Genomic_DNA"/>
</dbReference>
<dbReference type="PATRIC" id="fig|1230457.4.peg.1052"/>
<sequence length="320" mass="36311">MEATIVGKDDRGIGVRVIDNNSIQHTISVGFDGEIQGHAQDGYPDKAANRTAENSEYVEQARKYARYYVYIERGYDTVPPAEHPERINAVRLAIQRLSDDEFDALFNDLFRQMRSYHDYDTERPIPEPPNASENVLYRQNVYLGINPLNTEIAPKADGIASVHGLNLSDEAILENSIEDLSDADVADWKAFADELATLAEDKDVTLAEGVYLDAVSSLYATYLDDRGEQYTTEPETDPFDRNPDTLLELPPIDPRSRETFREYLDHHLKCQVRDCFVRMGVHPPEAFRVLGNGRLEAVAAYKLLDMYPEYYDPEEGILLP</sequence>
<dbReference type="RefSeq" id="WP_008010597.1">
    <property type="nucleotide sequence ID" value="NZ_AOIT01000024.1"/>
</dbReference>